<dbReference type="Proteomes" id="UP000181661">
    <property type="component" value="Unassembled WGS sequence"/>
</dbReference>
<gene>
    <name evidence="2" type="ORF">BFL40_07305</name>
</gene>
<dbReference type="Gene3D" id="1.10.1200.10">
    <property type="entry name" value="ACP-like"/>
    <property type="match status" value="1"/>
</dbReference>
<evidence type="ECO:0000313" key="3">
    <source>
        <dbReference type="Proteomes" id="UP000181661"/>
    </source>
</evidence>
<dbReference type="EMBL" id="MDDR01000009">
    <property type="protein sequence ID" value="OIN54033.1"/>
    <property type="molecule type" value="Genomic_DNA"/>
</dbReference>
<dbReference type="InterPro" id="IPR009081">
    <property type="entry name" value="PP-bd_ACP"/>
</dbReference>
<protein>
    <recommendedName>
        <fullName evidence="1">Carrier domain-containing protein</fullName>
    </recommendedName>
</protein>
<dbReference type="AlphaFoldDB" id="A0A1S2V5N5"/>
<dbReference type="InterPro" id="IPR036736">
    <property type="entry name" value="ACP-like_sf"/>
</dbReference>
<proteinExistence type="predicted"/>
<accession>A0A1S2V5N5</accession>
<evidence type="ECO:0000313" key="2">
    <source>
        <dbReference type="EMBL" id="OIN54033.1"/>
    </source>
</evidence>
<reference evidence="2 3" key="1">
    <citation type="submission" date="2016-08" db="EMBL/GenBank/DDBJ databases">
        <title>Draft genome sequence of Pseudomonas costantinii LMG 22119, type strain isolated from cultivated mushroom (Agaricus bisporus) sporophores.</title>
        <authorList>
            <person name="Tambong J.T."/>
        </authorList>
    </citation>
    <scope>NUCLEOTIDE SEQUENCE [LARGE SCALE GENOMIC DNA]</scope>
    <source>
        <strain evidence="2 3">LMG 22119</strain>
    </source>
</reference>
<dbReference type="Pfam" id="PF00550">
    <property type="entry name" value="PP-binding"/>
    <property type="match status" value="1"/>
</dbReference>
<organism evidence="2 3">
    <name type="scientific">Pseudomonas costantinii</name>
    <dbReference type="NCBI Taxonomy" id="168469"/>
    <lineage>
        <taxon>Bacteria</taxon>
        <taxon>Pseudomonadati</taxon>
        <taxon>Pseudomonadota</taxon>
        <taxon>Gammaproteobacteria</taxon>
        <taxon>Pseudomonadales</taxon>
        <taxon>Pseudomonadaceae</taxon>
        <taxon>Pseudomonas</taxon>
    </lineage>
</organism>
<dbReference type="SUPFAM" id="SSF47336">
    <property type="entry name" value="ACP-like"/>
    <property type="match status" value="1"/>
</dbReference>
<name>A0A1S2V5N5_9PSED</name>
<feature type="domain" description="Carrier" evidence="1">
    <location>
        <begin position="11"/>
        <end position="61"/>
    </location>
</feature>
<sequence length="83" mass="9412">MIEFPELLEQLQHITAEAVKTETVDATVPLSEIGIDSLNIVEVIIGCEEIYSDFQIDPSRLEFDEMTSLLDIHNQMIAFEMVV</sequence>
<comment type="caution">
    <text evidence="2">The sequence shown here is derived from an EMBL/GenBank/DDBJ whole genome shotgun (WGS) entry which is preliminary data.</text>
</comment>
<evidence type="ECO:0000259" key="1">
    <source>
        <dbReference type="Pfam" id="PF00550"/>
    </source>
</evidence>